<proteinExistence type="predicted"/>
<evidence type="ECO:0000313" key="1">
    <source>
        <dbReference type="EMBL" id="KAK3360277.1"/>
    </source>
</evidence>
<evidence type="ECO:0000313" key="2">
    <source>
        <dbReference type="Proteomes" id="UP001275084"/>
    </source>
</evidence>
<comment type="caution">
    <text evidence="1">The sequence shown here is derived from an EMBL/GenBank/DDBJ whole genome shotgun (WGS) entry which is preliminary data.</text>
</comment>
<accession>A0AAJ0MIQ7</accession>
<protein>
    <submittedName>
        <fullName evidence="1">Uncharacterized protein</fullName>
    </submittedName>
</protein>
<sequence>MQPAFPTCALIVRFPSCRAGPGEFCQGFYPHDNGETMRSPCLIMPCPMPTIHHQCLVNSLCCGLSLPPPCLSLSTHSLKP</sequence>
<feature type="non-terminal residue" evidence="1">
    <location>
        <position position="1"/>
    </location>
</feature>
<name>A0AAJ0MIQ7_9PEZI</name>
<dbReference type="EMBL" id="JAUIQD010000002">
    <property type="protein sequence ID" value="KAK3360277.1"/>
    <property type="molecule type" value="Genomic_DNA"/>
</dbReference>
<organism evidence="1 2">
    <name type="scientific">Lasiosphaeria hispida</name>
    <dbReference type="NCBI Taxonomy" id="260671"/>
    <lineage>
        <taxon>Eukaryota</taxon>
        <taxon>Fungi</taxon>
        <taxon>Dikarya</taxon>
        <taxon>Ascomycota</taxon>
        <taxon>Pezizomycotina</taxon>
        <taxon>Sordariomycetes</taxon>
        <taxon>Sordariomycetidae</taxon>
        <taxon>Sordariales</taxon>
        <taxon>Lasiosphaeriaceae</taxon>
        <taxon>Lasiosphaeria</taxon>
    </lineage>
</organism>
<dbReference type="Proteomes" id="UP001275084">
    <property type="component" value="Unassembled WGS sequence"/>
</dbReference>
<reference evidence="1" key="1">
    <citation type="journal article" date="2023" name="Mol. Phylogenet. Evol.">
        <title>Genome-scale phylogeny and comparative genomics of the fungal order Sordariales.</title>
        <authorList>
            <person name="Hensen N."/>
            <person name="Bonometti L."/>
            <person name="Westerberg I."/>
            <person name="Brannstrom I.O."/>
            <person name="Guillou S."/>
            <person name="Cros-Aarteil S."/>
            <person name="Calhoun S."/>
            <person name="Haridas S."/>
            <person name="Kuo A."/>
            <person name="Mondo S."/>
            <person name="Pangilinan J."/>
            <person name="Riley R."/>
            <person name="LaButti K."/>
            <person name="Andreopoulos B."/>
            <person name="Lipzen A."/>
            <person name="Chen C."/>
            <person name="Yan M."/>
            <person name="Daum C."/>
            <person name="Ng V."/>
            <person name="Clum A."/>
            <person name="Steindorff A."/>
            <person name="Ohm R.A."/>
            <person name="Martin F."/>
            <person name="Silar P."/>
            <person name="Natvig D.O."/>
            <person name="Lalanne C."/>
            <person name="Gautier V."/>
            <person name="Ament-Velasquez S.L."/>
            <person name="Kruys A."/>
            <person name="Hutchinson M.I."/>
            <person name="Powell A.J."/>
            <person name="Barry K."/>
            <person name="Miller A.N."/>
            <person name="Grigoriev I.V."/>
            <person name="Debuchy R."/>
            <person name="Gladieux P."/>
            <person name="Hiltunen Thoren M."/>
            <person name="Johannesson H."/>
        </authorList>
    </citation>
    <scope>NUCLEOTIDE SEQUENCE</scope>
    <source>
        <strain evidence="1">CBS 955.72</strain>
    </source>
</reference>
<keyword evidence="2" id="KW-1185">Reference proteome</keyword>
<dbReference type="AlphaFoldDB" id="A0AAJ0MIQ7"/>
<gene>
    <name evidence="1" type="ORF">B0T25DRAFT_535270</name>
</gene>
<reference evidence="1" key="2">
    <citation type="submission" date="2023-06" db="EMBL/GenBank/DDBJ databases">
        <authorList>
            <consortium name="Lawrence Berkeley National Laboratory"/>
            <person name="Haridas S."/>
            <person name="Hensen N."/>
            <person name="Bonometti L."/>
            <person name="Westerberg I."/>
            <person name="Brannstrom I.O."/>
            <person name="Guillou S."/>
            <person name="Cros-Aarteil S."/>
            <person name="Calhoun S."/>
            <person name="Kuo A."/>
            <person name="Mondo S."/>
            <person name="Pangilinan J."/>
            <person name="Riley R."/>
            <person name="Labutti K."/>
            <person name="Andreopoulos B."/>
            <person name="Lipzen A."/>
            <person name="Chen C."/>
            <person name="Yanf M."/>
            <person name="Daum C."/>
            <person name="Ng V."/>
            <person name="Clum A."/>
            <person name="Steindorff A."/>
            <person name="Ohm R."/>
            <person name="Martin F."/>
            <person name="Silar P."/>
            <person name="Natvig D."/>
            <person name="Lalanne C."/>
            <person name="Gautier V."/>
            <person name="Ament-Velasquez S.L."/>
            <person name="Kruys A."/>
            <person name="Hutchinson M.I."/>
            <person name="Powell A.J."/>
            <person name="Barry K."/>
            <person name="Miller A.N."/>
            <person name="Grigoriev I.V."/>
            <person name="Debuchy R."/>
            <person name="Gladieux P."/>
            <person name="Thoren M.H."/>
            <person name="Johannesson H."/>
        </authorList>
    </citation>
    <scope>NUCLEOTIDE SEQUENCE</scope>
    <source>
        <strain evidence="1">CBS 955.72</strain>
    </source>
</reference>